<evidence type="ECO:0000313" key="12">
    <source>
        <dbReference type="EMBL" id="ESO12408.1"/>
    </source>
</evidence>
<feature type="domain" description="Anoctamin dimerisation" evidence="11">
    <location>
        <begin position="2"/>
        <end position="226"/>
    </location>
</feature>
<dbReference type="RefSeq" id="XP_009009128.1">
    <property type="nucleotide sequence ID" value="XM_009010880.1"/>
</dbReference>
<dbReference type="EnsemblMetazoa" id="HelroT62245">
    <property type="protein sequence ID" value="HelroP62245"/>
    <property type="gene ID" value="HelroG62245"/>
</dbReference>
<reference evidence="13" key="3">
    <citation type="submission" date="2015-06" db="UniProtKB">
        <authorList>
            <consortium name="EnsemblMetazoa"/>
        </authorList>
    </citation>
    <scope>IDENTIFICATION</scope>
</reference>
<dbReference type="KEGG" id="hro:HELRODRAFT_62245"/>
<dbReference type="CTD" id="20213326"/>
<dbReference type="Pfam" id="PF04547">
    <property type="entry name" value="Anoctamin"/>
    <property type="match status" value="1"/>
</dbReference>
<dbReference type="GeneID" id="20213326"/>
<dbReference type="EMBL" id="AMQM01000163">
    <property type="status" value="NOT_ANNOTATED_CDS"/>
    <property type="molecule type" value="Genomic_DNA"/>
</dbReference>
<feature type="transmembrane region" description="Helical" evidence="8">
    <location>
        <begin position="441"/>
        <end position="462"/>
    </location>
</feature>
<gene>
    <name evidence="13" type="primary">20213326</name>
    <name evidence="12" type="ORF">HELRODRAFT_62245</name>
</gene>
<keyword evidence="7" id="KW-0325">Glycoprotein</keyword>
<feature type="transmembrane region" description="Helical" evidence="8">
    <location>
        <begin position="394"/>
        <end position="421"/>
    </location>
</feature>
<dbReference type="InParanoid" id="T1FWX8"/>
<evidence type="ECO:0000256" key="6">
    <source>
        <dbReference type="ARBA" id="ARBA00023136"/>
    </source>
</evidence>
<dbReference type="Proteomes" id="UP000015101">
    <property type="component" value="Unassembled WGS sequence"/>
</dbReference>
<dbReference type="GO" id="GO:1902476">
    <property type="term" value="P:chloride transmembrane transport"/>
    <property type="evidence" value="ECO:0000318"/>
    <property type="project" value="GO_Central"/>
</dbReference>
<reference evidence="12 14" key="2">
    <citation type="journal article" date="2013" name="Nature">
        <title>Insights into bilaterian evolution from three spiralian genomes.</title>
        <authorList>
            <person name="Simakov O."/>
            <person name="Marletaz F."/>
            <person name="Cho S.J."/>
            <person name="Edsinger-Gonzales E."/>
            <person name="Havlak P."/>
            <person name="Hellsten U."/>
            <person name="Kuo D.H."/>
            <person name="Larsson T."/>
            <person name="Lv J."/>
            <person name="Arendt D."/>
            <person name="Savage R."/>
            <person name="Osoegawa K."/>
            <person name="de Jong P."/>
            <person name="Grimwood J."/>
            <person name="Chapman J.A."/>
            <person name="Shapiro H."/>
            <person name="Aerts A."/>
            <person name="Otillar R.P."/>
            <person name="Terry A.Y."/>
            <person name="Boore J.L."/>
            <person name="Grigoriev I.V."/>
            <person name="Lindberg D.R."/>
            <person name="Seaver E.C."/>
            <person name="Weisblat D.A."/>
            <person name="Putnam N.H."/>
            <person name="Rokhsar D.S."/>
        </authorList>
    </citation>
    <scope>NUCLEOTIDE SEQUENCE</scope>
</reference>
<evidence type="ECO:0000256" key="9">
    <source>
        <dbReference type="SAM" id="MobiDB-lite"/>
    </source>
</evidence>
<dbReference type="AlphaFoldDB" id="T1FWX8"/>
<dbReference type="InterPro" id="IPR049452">
    <property type="entry name" value="Anoctamin_TM"/>
</dbReference>
<evidence type="ECO:0000256" key="8">
    <source>
        <dbReference type="RuleBase" id="RU280814"/>
    </source>
</evidence>
<keyword evidence="4 8" id="KW-0812">Transmembrane</keyword>
<dbReference type="eggNOG" id="KOG2514">
    <property type="taxonomic scope" value="Eukaryota"/>
</dbReference>
<comment type="caution">
    <text evidence="8">Lacks conserved residue(s) required for the propagation of feature annotation.</text>
</comment>
<dbReference type="GO" id="GO:0005886">
    <property type="term" value="C:plasma membrane"/>
    <property type="evidence" value="ECO:0000318"/>
    <property type="project" value="GO_Central"/>
</dbReference>
<dbReference type="HOGENOM" id="CLU_006685_1_3_1"/>
<dbReference type="InterPro" id="IPR032394">
    <property type="entry name" value="Anoct_dimer"/>
</dbReference>
<dbReference type="InterPro" id="IPR007632">
    <property type="entry name" value="Anoctamin"/>
</dbReference>
<dbReference type="EMBL" id="KB095811">
    <property type="protein sequence ID" value="ESO12408.1"/>
    <property type="molecule type" value="Genomic_DNA"/>
</dbReference>
<organism evidence="13 14">
    <name type="scientific">Helobdella robusta</name>
    <name type="common">Californian leech</name>
    <dbReference type="NCBI Taxonomy" id="6412"/>
    <lineage>
        <taxon>Eukaryota</taxon>
        <taxon>Metazoa</taxon>
        <taxon>Spiralia</taxon>
        <taxon>Lophotrochozoa</taxon>
        <taxon>Annelida</taxon>
        <taxon>Clitellata</taxon>
        <taxon>Hirudinea</taxon>
        <taxon>Rhynchobdellida</taxon>
        <taxon>Glossiphoniidae</taxon>
        <taxon>Helobdella</taxon>
    </lineage>
</organism>
<feature type="transmembrane region" description="Helical" evidence="8">
    <location>
        <begin position="240"/>
        <end position="267"/>
    </location>
</feature>
<feature type="transmembrane region" description="Helical" evidence="8">
    <location>
        <begin position="608"/>
        <end position="631"/>
    </location>
</feature>
<evidence type="ECO:0000256" key="7">
    <source>
        <dbReference type="ARBA" id="ARBA00023180"/>
    </source>
</evidence>
<reference evidence="14" key="1">
    <citation type="submission" date="2012-12" db="EMBL/GenBank/DDBJ databases">
        <authorList>
            <person name="Hellsten U."/>
            <person name="Grimwood J."/>
            <person name="Chapman J.A."/>
            <person name="Shapiro H."/>
            <person name="Aerts A."/>
            <person name="Otillar R.P."/>
            <person name="Terry A.Y."/>
            <person name="Boore J.L."/>
            <person name="Simakov O."/>
            <person name="Marletaz F."/>
            <person name="Cho S.-J."/>
            <person name="Edsinger-Gonzales E."/>
            <person name="Havlak P."/>
            <person name="Kuo D.-H."/>
            <person name="Larsson T."/>
            <person name="Lv J."/>
            <person name="Arendt D."/>
            <person name="Savage R."/>
            <person name="Osoegawa K."/>
            <person name="de Jong P."/>
            <person name="Lindberg D.R."/>
            <person name="Seaver E.C."/>
            <person name="Weisblat D.A."/>
            <person name="Putnam N.H."/>
            <person name="Grigoriev I.V."/>
            <person name="Rokhsar D.S."/>
        </authorList>
    </citation>
    <scope>NUCLEOTIDE SEQUENCE</scope>
</reference>
<dbReference type="OrthoDB" id="296386at2759"/>
<feature type="compositionally biased region" description="Basic and acidic residues" evidence="9">
    <location>
        <begin position="859"/>
        <end position="875"/>
    </location>
</feature>
<dbReference type="OMA" id="HAITRIS"/>
<dbReference type="GO" id="GO:0046983">
    <property type="term" value="F:protein dimerization activity"/>
    <property type="evidence" value="ECO:0007669"/>
    <property type="project" value="InterPro"/>
</dbReference>
<evidence type="ECO:0000256" key="5">
    <source>
        <dbReference type="ARBA" id="ARBA00022989"/>
    </source>
</evidence>
<name>T1FWX8_HELRO</name>
<sequence>VFFNDGVRRIDYILVWSSNKARDKRAATKESFRKTFVNNLIEEGLHVEEDIEESRNVQFAKVHAPFEVLARHTDNMKLKMPIKEVSSKIEDMDSMGLWGRMTGCFKKFLSPFELDPYRVPHFTKKFTCTFQKEKMYLYDVPTPKENFFSRATRCRIVDFILRRTEYGHEHQSLFTYGIKNLIANGTYLSAYPLHEGSHKNRSRMSIRKLLHDNWASSSVWFKVQPLDYIRSYFGEKIGFYFAWLGYYTYALIPASIVGLLVFIYGLVYINSDPIAKDSCEKNMFIMCPKCYKRCSFWGYHRMCYYILVTHLFDNAATVFFAAFMSLWGTIFLEFWKREQASIQYLWDLKNFEEEEEPPRPEYLVKISESKYTKKNKVTGVKEPYHPFWKRKMPVYLTSASVMFFLILVAIAVVLGVTAYRIAILSVMYTNDHQMVYKNAPLIGSISAAIINLILIFILNFVYEKLAIKLTDWECLRTQHDYDNSLRYKIYILQFVNFYSSLFYIAFIKGRFNGPPNERSKIFNARLEECDGGSCLTELCIQLAIIFVGKQLIQNNLVEIVLPFVSRIKRAIRMCLRNKNKKLILKPWEKDFNLEEMGSLGLLQEYLEMMIQFGFVTLFVAAFPLAPCFAFINNLIEIRSDANKFVTQYRRPMPARAVSIGVWYEILHAITRISIVTNACIIAFTSSFIQRELYKRVYSSDNTLNGFLNNSLAYFDVNDFVNGTAPKTEDIKEKYKNTTYCRYLDYREPPWSAKKYQYTTQYWHLMASQFIFVVLFENIIVLITCFVAYLIPDTSTQVSHMMRREAVVVNEILLKTELNRAKGFKPGLSKSSLNEISHRINASEGKGRMDFKSQTSTESGNREDNDTNKDDSVVDPPLDEHSWYLLRQAKQNDNNDVSFV</sequence>
<accession>T1FWX8</accession>
<feature type="transmembrane region" description="Helical" evidence="8">
    <location>
        <begin position="489"/>
        <end position="507"/>
    </location>
</feature>
<evidence type="ECO:0000256" key="2">
    <source>
        <dbReference type="ARBA" id="ARBA00009671"/>
    </source>
</evidence>
<feature type="region of interest" description="Disordered" evidence="9">
    <location>
        <begin position="843"/>
        <end position="875"/>
    </location>
</feature>
<evidence type="ECO:0000256" key="3">
    <source>
        <dbReference type="ARBA" id="ARBA00022475"/>
    </source>
</evidence>
<evidence type="ECO:0000256" key="1">
    <source>
        <dbReference type="ARBA" id="ARBA00004651"/>
    </source>
</evidence>
<evidence type="ECO:0000259" key="10">
    <source>
        <dbReference type="Pfam" id="PF04547"/>
    </source>
</evidence>
<dbReference type="GO" id="GO:0005254">
    <property type="term" value="F:chloride channel activity"/>
    <property type="evidence" value="ECO:0000318"/>
    <property type="project" value="GO_Central"/>
</dbReference>
<keyword evidence="3" id="KW-1003">Cell membrane</keyword>
<dbReference type="EMBL" id="AMQM01000164">
    <property type="status" value="NOT_ANNOTATED_CDS"/>
    <property type="molecule type" value="Genomic_DNA"/>
</dbReference>
<dbReference type="PANTHER" id="PTHR12308">
    <property type="entry name" value="ANOCTAMIN"/>
    <property type="match status" value="1"/>
</dbReference>
<dbReference type="FunCoup" id="T1FWX8">
    <property type="interactions" value="171"/>
</dbReference>
<keyword evidence="5 8" id="KW-1133">Transmembrane helix</keyword>
<protein>
    <recommendedName>
        <fullName evidence="8">Anoctamin</fullName>
    </recommendedName>
</protein>
<keyword evidence="6 8" id="KW-0472">Membrane</keyword>
<proteinExistence type="inferred from homology"/>
<evidence type="ECO:0000313" key="14">
    <source>
        <dbReference type="Proteomes" id="UP000015101"/>
    </source>
</evidence>
<evidence type="ECO:0000256" key="4">
    <source>
        <dbReference type="ARBA" id="ARBA00022692"/>
    </source>
</evidence>
<evidence type="ECO:0000313" key="13">
    <source>
        <dbReference type="EnsemblMetazoa" id="HelroP62245"/>
    </source>
</evidence>
<dbReference type="Pfam" id="PF16178">
    <property type="entry name" value="Anoct_dimer"/>
    <property type="match status" value="1"/>
</dbReference>
<comment type="similarity">
    <text evidence="2 8">Belongs to the anoctamin family.</text>
</comment>
<dbReference type="PANTHER" id="PTHR12308:SF83">
    <property type="entry name" value="ANOCTAMIN"/>
    <property type="match status" value="1"/>
</dbReference>
<keyword evidence="14" id="KW-1185">Reference proteome</keyword>
<comment type="subcellular location">
    <subcellularLocation>
        <location evidence="1">Cell membrane</location>
        <topology evidence="1">Multi-pass membrane protein</topology>
    </subcellularLocation>
    <subcellularLocation>
        <location evidence="8">Membrane</location>
        <topology evidence="8">Multi-pass membrane protein</topology>
    </subcellularLocation>
</comment>
<feature type="transmembrane region" description="Helical" evidence="8">
    <location>
        <begin position="769"/>
        <end position="790"/>
    </location>
</feature>
<evidence type="ECO:0000259" key="11">
    <source>
        <dbReference type="Pfam" id="PF16178"/>
    </source>
</evidence>
<feature type="domain" description="Anoctamin transmembrane" evidence="10">
    <location>
        <begin position="229"/>
        <end position="804"/>
    </location>
</feature>